<reference evidence="10 11" key="1">
    <citation type="submission" date="2020-08" db="EMBL/GenBank/DDBJ databases">
        <title>Genomic Encyclopedia of Type Strains, Phase IV (KMG-IV): sequencing the most valuable type-strain genomes for metagenomic binning, comparative biology and taxonomic classification.</title>
        <authorList>
            <person name="Goeker M."/>
        </authorList>
    </citation>
    <scope>NUCLEOTIDE SEQUENCE [LARGE SCALE GENOMIC DNA]</scope>
    <source>
        <strain evidence="10 11">DSM 103679</strain>
    </source>
</reference>
<keyword evidence="5 7" id="KW-0378">Hydrolase</keyword>
<dbReference type="InterPro" id="IPR004593">
    <property type="entry name" value="SbcD"/>
</dbReference>
<dbReference type="RefSeq" id="WP_184652043.1">
    <property type="nucleotide sequence ID" value="NZ_JACHFR010000002.1"/>
</dbReference>
<proteinExistence type="inferred from homology"/>
<dbReference type="Pfam" id="PF12320">
    <property type="entry name" value="SbcD_C"/>
    <property type="match status" value="1"/>
</dbReference>
<dbReference type="GO" id="GO:0006310">
    <property type="term" value="P:DNA recombination"/>
    <property type="evidence" value="ECO:0007669"/>
    <property type="project" value="UniProtKB-KW"/>
</dbReference>
<evidence type="ECO:0000256" key="3">
    <source>
        <dbReference type="ARBA" id="ARBA00013365"/>
    </source>
</evidence>
<keyword evidence="6 7" id="KW-0269">Exonuclease</keyword>
<dbReference type="GO" id="GO:0004519">
    <property type="term" value="F:endonuclease activity"/>
    <property type="evidence" value="ECO:0007669"/>
    <property type="project" value="UniProtKB-KW"/>
</dbReference>
<evidence type="ECO:0000256" key="2">
    <source>
        <dbReference type="ARBA" id="ARBA00011322"/>
    </source>
</evidence>
<evidence type="ECO:0000259" key="9">
    <source>
        <dbReference type="Pfam" id="PF12320"/>
    </source>
</evidence>
<keyword evidence="4 7" id="KW-0540">Nuclease</keyword>
<dbReference type="InterPro" id="IPR004843">
    <property type="entry name" value="Calcineurin-like_PHP"/>
</dbReference>
<evidence type="ECO:0000259" key="8">
    <source>
        <dbReference type="Pfam" id="PF00149"/>
    </source>
</evidence>
<protein>
    <recommendedName>
        <fullName evidence="3 7">Nuclease SbcCD subunit D</fullName>
    </recommendedName>
</protein>
<keyword evidence="7" id="KW-0255">Endonuclease</keyword>
<keyword evidence="7" id="KW-0235">DNA replication</keyword>
<comment type="similarity">
    <text evidence="1 7">Belongs to the SbcD family.</text>
</comment>
<dbReference type="InterPro" id="IPR026843">
    <property type="entry name" value="SbcD_C"/>
</dbReference>
<dbReference type="InterPro" id="IPR050535">
    <property type="entry name" value="DNA_Repair-Maintenance_Comp"/>
</dbReference>
<keyword evidence="11" id="KW-1185">Reference proteome</keyword>
<name>A0A840SCU3_9SPIR</name>
<dbReference type="SUPFAM" id="SSF56300">
    <property type="entry name" value="Metallo-dependent phosphatases"/>
    <property type="match status" value="1"/>
</dbReference>
<dbReference type="Pfam" id="PF00149">
    <property type="entry name" value="Metallophos"/>
    <property type="match status" value="1"/>
</dbReference>
<evidence type="ECO:0000256" key="4">
    <source>
        <dbReference type="ARBA" id="ARBA00022722"/>
    </source>
</evidence>
<dbReference type="Gene3D" id="3.60.21.10">
    <property type="match status" value="1"/>
</dbReference>
<evidence type="ECO:0000313" key="10">
    <source>
        <dbReference type="EMBL" id="MBB5218595.1"/>
    </source>
</evidence>
<evidence type="ECO:0000256" key="5">
    <source>
        <dbReference type="ARBA" id="ARBA00022801"/>
    </source>
</evidence>
<evidence type="ECO:0000256" key="7">
    <source>
        <dbReference type="RuleBase" id="RU363069"/>
    </source>
</evidence>
<evidence type="ECO:0000256" key="6">
    <source>
        <dbReference type="ARBA" id="ARBA00022839"/>
    </source>
</evidence>
<comment type="function">
    <text evidence="7">SbcCD cleaves DNA hairpin structures. These structures can inhibit DNA replication and are intermediates in certain DNA recombination reactions. The complex acts as a 3'-&gt;5' double strand exonuclease that can open hairpins. It also has a 5' single-strand endonuclease activity.</text>
</comment>
<dbReference type="InterPro" id="IPR029052">
    <property type="entry name" value="Metallo-depent_PP-like"/>
</dbReference>
<feature type="domain" description="Calcineurin-like phosphoesterase" evidence="8">
    <location>
        <begin position="1"/>
        <end position="214"/>
    </location>
</feature>
<sequence>MKLIHTSDLHLGISLYGYSLIEDQKYILDQIIQIAEDEKTDGIIIAGDVYDKSIPSVEAIKLFENFLKEAAERKIKVFIISGNHDSAERLTFGSEFMKSSGIYFSDSFCGSVKSVQLKDSFGNVNLWLLPFIRPQNVRPYFSDREIPDYNTAVKTVIDSMGINGTERNILVTHQNVTNAIRCDSEELIFGGLDNINSDIFSDFDYVALGHIHSPQHIQKESVRYCGTPLKYSASEINQKKSVTVIELKEKSNLSIRTRELQPLHDMRQIKDSFDSIIKNASVDTKDHEDYINIVLTDETDIPDAMSRLRQVYPRTLQIEYDNYRTQHITDSIKMSSVKKMNPEEVFKAFYYDRTESELTEEQTEYLKTVIEEIWSNEE</sequence>
<gene>
    <name evidence="7" type="primary">sbcD</name>
    <name evidence="10" type="ORF">HNP77_000964</name>
</gene>
<dbReference type="GO" id="GO:0006260">
    <property type="term" value="P:DNA replication"/>
    <property type="evidence" value="ECO:0007669"/>
    <property type="project" value="UniProtKB-KW"/>
</dbReference>
<dbReference type="Proteomes" id="UP000578697">
    <property type="component" value="Unassembled WGS sequence"/>
</dbReference>
<evidence type="ECO:0000313" key="11">
    <source>
        <dbReference type="Proteomes" id="UP000578697"/>
    </source>
</evidence>
<dbReference type="AlphaFoldDB" id="A0A840SCU3"/>
<dbReference type="InterPro" id="IPR041796">
    <property type="entry name" value="Mre11_N"/>
</dbReference>
<comment type="subunit">
    <text evidence="2 7">Heterodimer of SbcC and SbcD.</text>
</comment>
<feature type="domain" description="Nuclease SbcCD subunit D C-terminal" evidence="9">
    <location>
        <begin position="263"/>
        <end position="351"/>
    </location>
</feature>
<comment type="caution">
    <text evidence="10">The sequence shown here is derived from an EMBL/GenBank/DDBJ whole genome shotgun (WGS) entry which is preliminary data.</text>
</comment>
<dbReference type="PANTHER" id="PTHR30337">
    <property type="entry name" value="COMPONENT OF ATP-DEPENDENT DSDNA EXONUCLEASE"/>
    <property type="match status" value="1"/>
</dbReference>
<dbReference type="CDD" id="cd00840">
    <property type="entry name" value="MPP_Mre11_N"/>
    <property type="match status" value="1"/>
</dbReference>
<dbReference type="GO" id="GO:0008408">
    <property type="term" value="F:3'-5' exonuclease activity"/>
    <property type="evidence" value="ECO:0007669"/>
    <property type="project" value="InterPro"/>
</dbReference>
<organism evidence="10 11">
    <name type="scientific">Treponema rectale</name>
    <dbReference type="NCBI Taxonomy" id="744512"/>
    <lineage>
        <taxon>Bacteria</taxon>
        <taxon>Pseudomonadati</taxon>
        <taxon>Spirochaetota</taxon>
        <taxon>Spirochaetia</taxon>
        <taxon>Spirochaetales</taxon>
        <taxon>Treponemataceae</taxon>
        <taxon>Treponema</taxon>
    </lineage>
</organism>
<accession>A0A840SCU3</accession>
<keyword evidence="7" id="KW-0233">DNA recombination</keyword>
<dbReference type="EMBL" id="JACHFR010000002">
    <property type="protein sequence ID" value="MBB5218595.1"/>
    <property type="molecule type" value="Genomic_DNA"/>
</dbReference>
<evidence type="ECO:0000256" key="1">
    <source>
        <dbReference type="ARBA" id="ARBA00010555"/>
    </source>
</evidence>
<dbReference type="PANTHER" id="PTHR30337:SF0">
    <property type="entry name" value="NUCLEASE SBCCD SUBUNIT D"/>
    <property type="match status" value="1"/>
</dbReference>
<dbReference type="NCBIfam" id="TIGR00619">
    <property type="entry name" value="sbcd"/>
    <property type="match status" value="1"/>
</dbReference>